<reference evidence="2 3" key="1">
    <citation type="journal article" date="2018" name="PLoS Genet.">
        <title>Repeat elements organise 3D genome structure and mediate transcription in the filamentous fungus Epichloe festucae.</title>
        <authorList>
            <person name="Winter D.J."/>
            <person name="Ganley A.R.D."/>
            <person name="Young C.A."/>
            <person name="Liachko I."/>
            <person name="Schardl C.L."/>
            <person name="Dupont P.Y."/>
            <person name="Berry D."/>
            <person name="Ram A."/>
            <person name="Scott B."/>
            <person name="Cox M.P."/>
        </authorList>
    </citation>
    <scope>NUCLEOTIDE SEQUENCE [LARGE SCALE GENOMIC DNA]</scope>
    <source>
        <strain evidence="2 3">Fl1</strain>
    </source>
</reference>
<protein>
    <submittedName>
        <fullName evidence="2">Uncharacterized protein</fullName>
    </submittedName>
</protein>
<evidence type="ECO:0000256" key="1">
    <source>
        <dbReference type="SAM" id="MobiDB-lite"/>
    </source>
</evidence>
<dbReference type="EMBL" id="CP031385">
    <property type="protein sequence ID" value="QPG94347.1"/>
    <property type="molecule type" value="Genomic_DNA"/>
</dbReference>
<evidence type="ECO:0000313" key="3">
    <source>
        <dbReference type="Proteomes" id="UP000594364"/>
    </source>
</evidence>
<gene>
    <name evidence="2" type="ORF">C2857_005744</name>
</gene>
<proteinExistence type="predicted"/>
<feature type="region of interest" description="Disordered" evidence="1">
    <location>
        <begin position="207"/>
        <end position="227"/>
    </location>
</feature>
<feature type="region of interest" description="Disordered" evidence="1">
    <location>
        <begin position="250"/>
        <end position="342"/>
    </location>
</feature>
<feature type="compositionally biased region" description="Basic and acidic residues" evidence="1">
    <location>
        <begin position="255"/>
        <end position="276"/>
    </location>
</feature>
<name>A0A7S9KL73_EPIFF</name>
<organism evidence="2 3">
    <name type="scientific">Epichloe festucae (strain Fl1)</name>
    <dbReference type="NCBI Taxonomy" id="877507"/>
    <lineage>
        <taxon>Eukaryota</taxon>
        <taxon>Fungi</taxon>
        <taxon>Dikarya</taxon>
        <taxon>Ascomycota</taxon>
        <taxon>Pezizomycotina</taxon>
        <taxon>Sordariomycetes</taxon>
        <taxon>Hypocreomycetidae</taxon>
        <taxon>Hypocreales</taxon>
        <taxon>Clavicipitaceae</taxon>
        <taxon>Epichloe</taxon>
    </lineage>
</organism>
<dbReference type="OrthoDB" id="5142910at2759"/>
<sequence>MSRLASPAIGCHLRLVEVQVGNGVESYDATTFDQPLELSLEGQRSLGSELGILLLIISTGSKQMLSIRLNDLLSHPEGADDIISIDKQTYKLCVKLPTLDHILRVWFRHSRDFLVSVCILRKAGFMIEEGLFSGTGEVQPISILTPKPTETVDLPRLSTITPLAALTKQARISNAQCSSSSKDAGTADGNIFDEVLNRLSKTDKKLDPVIDEGSSERARPEGSTDLSLLNPYNVFAAGREDVMNRPQISSPLRESSIHEHSKDEVNSKAGKNREAKPALQPPRRHHGYFTRSFSLAARRLGTDPNGEEPARSSRGRGPNRRAAQTDRPRSPLNKVSSSFDSSPMVDFRSLMPHRRNLPFLEAKPRSPKRLKADASSALVAPNTSLDASPGTGLPFNRIPEMNFLLMQPSNLDELETKSSPIYEQYEQDAAKYCEDGKRAAFYLDLLRKMRIAFWLDKLQKVSASEHEMWVDL</sequence>
<accession>A0A7S9KL73</accession>
<dbReference type="AlphaFoldDB" id="A0A7S9KL73"/>
<dbReference type="Proteomes" id="UP000594364">
    <property type="component" value="Chromosome 1"/>
</dbReference>
<evidence type="ECO:0000313" key="2">
    <source>
        <dbReference type="EMBL" id="QPG94347.1"/>
    </source>
</evidence>
<keyword evidence="3" id="KW-1185">Reference proteome</keyword>
<feature type="compositionally biased region" description="Basic and acidic residues" evidence="1">
    <location>
        <begin position="207"/>
        <end position="222"/>
    </location>
</feature>